<proteinExistence type="predicted"/>
<dbReference type="Proteomes" id="UP000275456">
    <property type="component" value="Unassembled WGS sequence"/>
</dbReference>
<dbReference type="AlphaFoldDB" id="A0A3N2AQ09"/>
<organism evidence="3 4">
    <name type="scientific">Agrococcus jenensis</name>
    <dbReference type="NCBI Taxonomy" id="46353"/>
    <lineage>
        <taxon>Bacteria</taxon>
        <taxon>Bacillati</taxon>
        <taxon>Actinomycetota</taxon>
        <taxon>Actinomycetes</taxon>
        <taxon>Micrococcales</taxon>
        <taxon>Microbacteriaceae</taxon>
        <taxon>Agrococcus</taxon>
    </lineage>
</organism>
<evidence type="ECO:0000313" key="3">
    <source>
        <dbReference type="EMBL" id="ROR64792.1"/>
    </source>
</evidence>
<comment type="caution">
    <text evidence="3">The sequence shown here is derived from an EMBL/GenBank/DDBJ whole genome shotgun (WGS) entry which is preliminary data.</text>
</comment>
<dbReference type="RefSeq" id="WP_123695959.1">
    <property type="nucleotide sequence ID" value="NZ_RKHJ01000001.1"/>
</dbReference>
<gene>
    <name evidence="3" type="ORF">EDD26_0141</name>
</gene>
<dbReference type="PROSITE" id="PS51257">
    <property type="entry name" value="PROKAR_LIPOPROTEIN"/>
    <property type="match status" value="1"/>
</dbReference>
<protein>
    <submittedName>
        <fullName evidence="3">Uncharacterized protein</fullName>
    </submittedName>
</protein>
<feature type="compositionally biased region" description="Low complexity" evidence="1">
    <location>
        <begin position="35"/>
        <end position="67"/>
    </location>
</feature>
<feature type="region of interest" description="Disordered" evidence="1">
    <location>
        <begin position="18"/>
        <end position="83"/>
    </location>
</feature>
<dbReference type="OrthoDB" id="4978768at2"/>
<accession>A0A3N2AQ09</accession>
<evidence type="ECO:0000256" key="2">
    <source>
        <dbReference type="SAM" id="SignalP"/>
    </source>
</evidence>
<reference evidence="3 4" key="1">
    <citation type="submission" date="2018-11" db="EMBL/GenBank/DDBJ databases">
        <title>Sequencing the genomes of 1000 actinobacteria strains.</title>
        <authorList>
            <person name="Klenk H.-P."/>
        </authorList>
    </citation>
    <scope>NUCLEOTIDE SEQUENCE [LARGE SCALE GENOMIC DNA]</scope>
    <source>
        <strain evidence="3 4">DSM 9580</strain>
    </source>
</reference>
<evidence type="ECO:0000313" key="4">
    <source>
        <dbReference type="Proteomes" id="UP000275456"/>
    </source>
</evidence>
<name>A0A3N2AQ09_9MICO</name>
<dbReference type="EMBL" id="RKHJ01000001">
    <property type="protein sequence ID" value="ROR64792.1"/>
    <property type="molecule type" value="Genomic_DNA"/>
</dbReference>
<keyword evidence="2" id="KW-0732">Signal</keyword>
<evidence type="ECO:0000256" key="1">
    <source>
        <dbReference type="SAM" id="MobiDB-lite"/>
    </source>
</evidence>
<keyword evidence="4" id="KW-1185">Reference proteome</keyword>
<feature type="chain" id="PRO_5039650516" evidence="2">
    <location>
        <begin position="21"/>
        <end position="274"/>
    </location>
</feature>
<sequence>MSWPRSVALLAVVLAAGCTAPPPTPTEPALDSARPVVSSAPSDDAVASDDPVPSDAAAPSVTAAPSQPATPPSNPPDDARLDSTGWTTYVSEQHGFGIGHPPDWSVVQAVRSWAIEVDAGNWESPAYDVFLSADRNFWVVAWTAPYAGGESLAGVHRWVDDYCRRPALPCDGDPGSRVPLCNGRGFCHPGLLLPDKFPQAIFTGGAHGQRMTVVASGRPPAWPAPGYGNARQVFEAILSTMDVCLPGEQDARGCDSDTPLAGAATGDPLIIERR</sequence>
<feature type="signal peptide" evidence="2">
    <location>
        <begin position="1"/>
        <end position="20"/>
    </location>
</feature>